<proteinExistence type="inferred from homology"/>
<name>A0ABV1D5L3_9FIRM</name>
<dbReference type="GO" id="GO:0016787">
    <property type="term" value="F:hydrolase activity"/>
    <property type="evidence" value="ECO:0007669"/>
    <property type="project" value="UniProtKB-KW"/>
</dbReference>
<dbReference type="InterPro" id="IPR011045">
    <property type="entry name" value="N2O_reductase_N"/>
</dbReference>
<dbReference type="SUPFAM" id="SSF50974">
    <property type="entry name" value="Nitrous oxide reductase, N-terminal domain"/>
    <property type="match status" value="1"/>
</dbReference>
<keyword evidence="2" id="KW-0378">Hydrolase</keyword>
<gene>
    <name evidence="2" type="ORF">WMQ36_12010</name>
</gene>
<dbReference type="Pfam" id="PF10282">
    <property type="entry name" value="Lactonase"/>
    <property type="match status" value="1"/>
</dbReference>
<dbReference type="EC" id="3.1.1.-" evidence="2"/>
<dbReference type="RefSeq" id="WP_008726005.1">
    <property type="nucleotide sequence ID" value="NZ_JBBMFM010000039.1"/>
</dbReference>
<protein>
    <submittedName>
        <fullName evidence="2">Lactonase family protein</fullName>
        <ecNumber evidence="2">3.1.1.-</ecNumber>
    </submittedName>
</protein>
<keyword evidence="3" id="KW-1185">Reference proteome</keyword>
<dbReference type="Proteomes" id="UP001454086">
    <property type="component" value="Unassembled WGS sequence"/>
</dbReference>
<evidence type="ECO:0000313" key="2">
    <source>
        <dbReference type="EMBL" id="MEQ2425704.1"/>
    </source>
</evidence>
<accession>A0ABV1D5L3</accession>
<dbReference type="PANTHER" id="PTHR30344:SF1">
    <property type="entry name" value="6-PHOSPHOGLUCONOLACTONASE"/>
    <property type="match status" value="1"/>
</dbReference>
<reference evidence="2 3" key="1">
    <citation type="submission" date="2024-03" db="EMBL/GenBank/DDBJ databases">
        <title>Human intestinal bacterial collection.</title>
        <authorList>
            <person name="Pauvert C."/>
            <person name="Hitch T.C.A."/>
            <person name="Clavel T."/>
        </authorList>
    </citation>
    <scope>NUCLEOTIDE SEQUENCE [LARGE SCALE GENOMIC DNA]</scope>
    <source>
        <strain evidence="2 3">CLA-SR-H021</strain>
    </source>
</reference>
<dbReference type="PANTHER" id="PTHR30344">
    <property type="entry name" value="6-PHOSPHOGLUCONOLACTONASE-RELATED"/>
    <property type="match status" value="1"/>
</dbReference>
<comment type="similarity">
    <text evidence="1">Belongs to the cycloisomerase 2 family.</text>
</comment>
<dbReference type="EMBL" id="JBBMFM010000039">
    <property type="protein sequence ID" value="MEQ2425704.1"/>
    <property type="molecule type" value="Genomic_DNA"/>
</dbReference>
<sequence>MKTCLWVGTYTCDVESGERRGTDGQGIYAFEFDDETQRARLCSIYEGCRNPSFLAVSGNMLYAVSEMAEGGCVTALRYDAGQGRFTYVNEMPIPGSAACHVLIWKEKNCLVITNYLSGSMVNHALLPDGSIGARNGFFQYEGRGEDPVRQEGPHAHSSILSPDGKTLFVADLGTDRLYHYRWDEASQGPVPCEACPETYVGPGEGPRHMCFSPDGRYLYLVTELKGNVFCYQYSSEDGHLTFVQKVPSLPASYTGFNLAADIHLSSDGRYLYVSERGADIISVFQVDRETGLLGTCRFQLCGGKSPRNFCLSPCGRYIVAANQDSGNLVIFRRNAQDGLLGEVVEEIRIPSPVCARMADRDSLP</sequence>
<evidence type="ECO:0000313" key="3">
    <source>
        <dbReference type="Proteomes" id="UP001454086"/>
    </source>
</evidence>
<organism evidence="2 3">
    <name type="scientific">Enterocloster hominis</name>
    <name type="common">ex Hitch et al. 2024</name>
    <dbReference type="NCBI Taxonomy" id="1917870"/>
    <lineage>
        <taxon>Bacteria</taxon>
        <taxon>Bacillati</taxon>
        <taxon>Bacillota</taxon>
        <taxon>Clostridia</taxon>
        <taxon>Lachnospirales</taxon>
        <taxon>Lachnospiraceae</taxon>
        <taxon>Enterocloster</taxon>
    </lineage>
</organism>
<comment type="caution">
    <text evidence="2">The sequence shown here is derived from an EMBL/GenBank/DDBJ whole genome shotgun (WGS) entry which is preliminary data.</text>
</comment>
<dbReference type="InterPro" id="IPR050282">
    <property type="entry name" value="Cycloisomerase_2"/>
</dbReference>
<dbReference type="Gene3D" id="2.130.10.10">
    <property type="entry name" value="YVTN repeat-like/Quinoprotein amine dehydrogenase"/>
    <property type="match status" value="1"/>
</dbReference>
<dbReference type="InterPro" id="IPR019405">
    <property type="entry name" value="Lactonase_7-beta_prop"/>
</dbReference>
<dbReference type="InterPro" id="IPR015943">
    <property type="entry name" value="WD40/YVTN_repeat-like_dom_sf"/>
</dbReference>
<evidence type="ECO:0000256" key="1">
    <source>
        <dbReference type="ARBA" id="ARBA00005564"/>
    </source>
</evidence>